<dbReference type="GO" id="GO:0032259">
    <property type="term" value="P:methylation"/>
    <property type="evidence" value="ECO:0007669"/>
    <property type="project" value="UniProtKB-KW"/>
</dbReference>
<keyword evidence="2" id="KW-0808">Transferase</keyword>
<dbReference type="PANTHER" id="PTHR13369">
    <property type="match status" value="1"/>
</dbReference>
<protein>
    <submittedName>
        <fullName evidence="2">Methyltransferase</fullName>
    </submittedName>
</protein>
<comment type="caution">
    <text evidence="2">The sequence shown here is derived from an EMBL/GenBank/DDBJ whole genome shotgun (WGS) entry which is preliminary data.</text>
</comment>
<dbReference type="Pfam" id="PF13679">
    <property type="entry name" value="Methyltransf_32"/>
    <property type="match status" value="1"/>
</dbReference>
<dbReference type="GO" id="GO:0008168">
    <property type="term" value="F:methyltransferase activity"/>
    <property type="evidence" value="ECO:0007669"/>
    <property type="project" value="UniProtKB-KW"/>
</dbReference>
<evidence type="ECO:0000313" key="2">
    <source>
        <dbReference type="EMBL" id="ROZ84822.1"/>
    </source>
</evidence>
<feature type="domain" description="Methyltransferase" evidence="1">
    <location>
        <begin position="114"/>
        <end position="241"/>
    </location>
</feature>
<proteinExistence type="predicted"/>
<dbReference type="RefSeq" id="WP_123889333.1">
    <property type="nucleotide sequence ID" value="NZ_JBPYCX010000004.1"/>
</dbReference>
<keyword evidence="3" id="KW-1185">Reference proteome</keyword>
<dbReference type="EMBL" id="RKKU01000009">
    <property type="protein sequence ID" value="ROZ84822.1"/>
    <property type="molecule type" value="Genomic_DNA"/>
</dbReference>
<sequence>MPVGNRAEQARVSFAQRFAELDCWLQQHQQLWRPKPFTQLTLEWEADYPELSGWLRQRTLAEAEAAHHQPQLLSAPAPFTQLAAEAQEFCRLPRWQGDSTGHLPEPLYRHVPGRKWQQITEFAYATTARFDQPTVRWVDWCAGKGHLGRLLAWQGGQSLSCLEHDPALNLAGAELSSALGIDATHMDKDVLAADASMLFDNSDSLVALHACGQLHTTLLERVVSRSCHQLALSPCCYNRIAGENYQPLSVVARKARLQLSRDDLGLPLQETVTAGRREREQRDRSMAWRLAFDLWQREERGRDEYLSTPSKPLGGTAQGFAGFCHSLAAHHRLHLAAPASWTQLESRGWQRLAQVRNLELVRGLFRRPLEIWLLLDRALYLQDAGYRVQLGEFCAPSLTPRNLLLLAEKMSDN</sequence>
<keyword evidence="2" id="KW-0489">Methyltransferase</keyword>
<evidence type="ECO:0000259" key="1">
    <source>
        <dbReference type="Pfam" id="PF13679"/>
    </source>
</evidence>
<organism evidence="2 3">
    <name type="scientific">Pseudomonas neustonica</name>
    <dbReference type="NCBI Taxonomy" id="2487346"/>
    <lineage>
        <taxon>Bacteria</taxon>
        <taxon>Pseudomonadati</taxon>
        <taxon>Pseudomonadota</taxon>
        <taxon>Gammaproteobacteria</taxon>
        <taxon>Pseudomonadales</taxon>
        <taxon>Pseudomonadaceae</taxon>
        <taxon>Pseudomonas</taxon>
    </lineage>
</organism>
<dbReference type="Proteomes" id="UP000275199">
    <property type="component" value="Unassembled WGS sequence"/>
</dbReference>
<evidence type="ECO:0000313" key="3">
    <source>
        <dbReference type="Proteomes" id="UP000275199"/>
    </source>
</evidence>
<dbReference type="PANTHER" id="PTHR13369:SF0">
    <property type="entry name" value="GLUTATHIONE S-TRANSFERASE C-TERMINAL DOMAIN-CONTAINING PROTEIN"/>
    <property type="match status" value="1"/>
</dbReference>
<dbReference type="InterPro" id="IPR025714">
    <property type="entry name" value="Methyltranfer_dom"/>
</dbReference>
<reference evidence="2 3" key="1">
    <citation type="submission" date="2018-11" db="EMBL/GenBank/DDBJ databases">
        <authorList>
            <person name="Jang G.I."/>
            <person name="Hwang C.Y."/>
        </authorList>
    </citation>
    <scope>NUCLEOTIDE SEQUENCE [LARGE SCALE GENOMIC DNA]</scope>
    <source>
        <strain evidence="2 3">SSM26</strain>
    </source>
</reference>
<name>A0ABX9XMA9_9PSED</name>
<accession>A0ABX9XMA9</accession>
<gene>
    <name evidence="2" type="ORF">EF096_09220</name>
</gene>